<dbReference type="EC" id="1.5.5.2" evidence="2 5"/>
<dbReference type="GO" id="GO:0010133">
    <property type="term" value="P:L-proline catabolic process to L-glutamate"/>
    <property type="evidence" value="ECO:0007669"/>
    <property type="project" value="TreeGrafter"/>
</dbReference>
<comment type="function">
    <text evidence="5">Converts proline to delta-1-pyrroline-5-carboxylate.</text>
</comment>
<proteinExistence type="inferred from homology"/>
<keyword evidence="9" id="KW-1185">Reference proteome</keyword>
<reference evidence="8 9" key="1">
    <citation type="journal article" date="2020" name="Genome Biol. Evol.">
        <title>Comparative genomics of Sclerotiniaceae.</title>
        <authorList>
            <person name="Valero Jimenez C.A."/>
            <person name="Steentjes M."/>
            <person name="Scholten O.E."/>
            <person name="Van Kan J.A.L."/>
        </authorList>
    </citation>
    <scope>NUCLEOTIDE SEQUENCE [LARGE SCALE GENOMIC DNA]</scope>
    <source>
        <strain evidence="8 9">MUCL 94</strain>
    </source>
</reference>
<feature type="region of interest" description="Disordered" evidence="6">
    <location>
        <begin position="33"/>
        <end position="55"/>
    </location>
</feature>
<evidence type="ECO:0000313" key="9">
    <source>
        <dbReference type="Proteomes" id="UP000710849"/>
    </source>
</evidence>
<evidence type="ECO:0000256" key="1">
    <source>
        <dbReference type="ARBA" id="ARBA00005869"/>
    </source>
</evidence>
<keyword evidence="3 5" id="KW-0560">Oxidoreductase</keyword>
<keyword evidence="5" id="KW-0285">Flavoprotein</keyword>
<keyword evidence="4 5" id="KW-0642">Proline metabolism</keyword>
<accession>A0A9P5IKX6</accession>
<organism evidence="8 9">
    <name type="scientific">Botrytis byssoidea</name>
    <dbReference type="NCBI Taxonomy" id="139641"/>
    <lineage>
        <taxon>Eukaryota</taxon>
        <taxon>Fungi</taxon>
        <taxon>Dikarya</taxon>
        <taxon>Ascomycota</taxon>
        <taxon>Pezizomycotina</taxon>
        <taxon>Leotiomycetes</taxon>
        <taxon>Helotiales</taxon>
        <taxon>Sclerotiniaceae</taxon>
        <taxon>Botrytis</taxon>
    </lineage>
</organism>
<dbReference type="Gene3D" id="3.20.20.220">
    <property type="match status" value="1"/>
</dbReference>
<dbReference type="SUPFAM" id="SSF51730">
    <property type="entry name" value="FAD-linked oxidoreductase"/>
    <property type="match status" value="1"/>
</dbReference>
<evidence type="ECO:0000313" key="8">
    <source>
        <dbReference type="EMBL" id="KAF7945594.1"/>
    </source>
</evidence>
<comment type="catalytic activity">
    <reaction evidence="5">
        <text>L-proline + a quinone = (S)-1-pyrroline-5-carboxylate + a quinol + H(+)</text>
        <dbReference type="Rhea" id="RHEA:23784"/>
        <dbReference type="ChEBI" id="CHEBI:15378"/>
        <dbReference type="ChEBI" id="CHEBI:17388"/>
        <dbReference type="ChEBI" id="CHEBI:24646"/>
        <dbReference type="ChEBI" id="CHEBI:60039"/>
        <dbReference type="ChEBI" id="CHEBI:132124"/>
        <dbReference type="EC" id="1.5.5.2"/>
    </reaction>
</comment>
<comment type="cofactor">
    <cofactor evidence="5">
        <name>FAD</name>
        <dbReference type="ChEBI" id="CHEBI:57692"/>
    </cofactor>
</comment>
<dbReference type="InterPro" id="IPR029041">
    <property type="entry name" value="FAD-linked_oxidoreductase-like"/>
</dbReference>
<dbReference type="PANTHER" id="PTHR13914:SF34">
    <property type="entry name" value="PROLINE DEHYDROGENASE"/>
    <property type="match status" value="1"/>
</dbReference>
<dbReference type="Pfam" id="PF01619">
    <property type="entry name" value="Pro_dh"/>
    <property type="match status" value="1"/>
</dbReference>
<dbReference type="PANTHER" id="PTHR13914">
    <property type="entry name" value="PROLINE OXIDASE"/>
    <property type="match status" value="1"/>
</dbReference>
<dbReference type="GO" id="GO:0071949">
    <property type="term" value="F:FAD binding"/>
    <property type="evidence" value="ECO:0007669"/>
    <property type="project" value="TreeGrafter"/>
</dbReference>
<comment type="similarity">
    <text evidence="1 5">Belongs to the proline oxidase family.</text>
</comment>
<dbReference type="Proteomes" id="UP000710849">
    <property type="component" value="Unassembled WGS sequence"/>
</dbReference>
<evidence type="ECO:0000256" key="6">
    <source>
        <dbReference type="SAM" id="MobiDB-lite"/>
    </source>
</evidence>
<evidence type="ECO:0000256" key="3">
    <source>
        <dbReference type="ARBA" id="ARBA00023002"/>
    </source>
</evidence>
<feature type="region of interest" description="Disordered" evidence="6">
    <location>
        <begin position="436"/>
        <end position="456"/>
    </location>
</feature>
<dbReference type="EMBL" id="RCSW01000008">
    <property type="protein sequence ID" value="KAF7945594.1"/>
    <property type="molecule type" value="Genomic_DNA"/>
</dbReference>
<dbReference type="InterPro" id="IPR015659">
    <property type="entry name" value="Proline_oxidase"/>
</dbReference>
<sequence length="537" mass="59857">MFLRRSSRFPSLTPRRYHIPSLRHYSSITSTISPQNGFPHTPTPTPPPFSTSPTSELPPLSIMPLPLLLKSYLITSILASPKIIKFFLPLLNKLANSSSTILNPDRNPVLHMIVRKFIYDHFIAGENATQVRARVKEMKGLGFSGVILGYAREVNVSGGEVGGDVSGVSKEVGERAIREWRDGLMSTLSLLQPGDFLSLNPKNKSAKPPTPRFSGAGPLVLHALQNGLPPPPLLLQSMHILLRTAASQSARIWLDAEQQDLQHTIESWTIDLMRIYNTGSQALLYTTMQAYLRSTPSNILRCLKLAQKENWVLGIKLVRGAYIATEKRELIWGSIEETHEAYNGIAAGLLSLSYPGIDVEKNTAMTEKTEEMGKENAYPRAELFLATHNEESIKKAYTLQSSRILSGKPTIELAFGQLQGMADEISCSLLQLRRKESQDSNSTSSASKGLVKSEEESRLTQALKPKAYKCMVWGSTQQCLQFLLRRVKENGDALGRTGYWVEGFKREIWRRVRSSSGIKRRRVLESANGGMARKRVL</sequence>
<dbReference type="GO" id="GO:0005739">
    <property type="term" value="C:mitochondrion"/>
    <property type="evidence" value="ECO:0007669"/>
    <property type="project" value="TreeGrafter"/>
</dbReference>
<dbReference type="GO" id="GO:0004657">
    <property type="term" value="F:proline dehydrogenase activity"/>
    <property type="evidence" value="ECO:0007669"/>
    <property type="project" value="UniProtKB-EC"/>
</dbReference>
<dbReference type="GeneID" id="62148221"/>
<feature type="compositionally biased region" description="Pro residues" evidence="6">
    <location>
        <begin position="41"/>
        <end position="50"/>
    </location>
</feature>
<feature type="domain" description="Proline dehydrogenase" evidence="7">
    <location>
        <begin position="201"/>
        <end position="495"/>
    </location>
</feature>
<evidence type="ECO:0000259" key="7">
    <source>
        <dbReference type="Pfam" id="PF01619"/>
    </source>
</evidence>
<keyword evidence="5" id="KW-0274">FAD</keyword>
<evidence type="ECO:0000256" key="2">
    <source>
        <dbReference type="ARBA" id="ARBA00012695"/>
    </source>
</evidence>
<name>A0A9P5IKX6_9HELO</name>
<dbReference type="RefSeq" id="XP_038733501.1">
    <property type="nucleotide sequence ID" value="XM_038875144.1"/>
</dbReference>
<evidence type="ECO:0000256" key="4">
    <source>
        <dbReference type="ARBA" id="ARBA00023062"/>
    </source>
</evidence>
<comment type="caution">
    <text evidence="8">The sequence shown here is derived from an EMBL/GenBank/DDBJ whole genome shotgun (WGS) entry which is preliminary data.</text>
</comment>
<dbReference type="AlphaFoldDB" id="A0A9P5IKX6"/>
<protein>
    <recommendedName>
        <fullName evidence="2 5">Proline dehydrogenase</fullName>
        <ecNumber evidence="2 5">1.5.5.2</ecNumber>
    </recommendedName>
</protein>
<dbReference type="InterPro" id="IPR002872">
    <property type="entry name" value="Proline_DH_dom"/>
</dbReference>
<evidence type="ECO:0000256" key="5">
    <source>
        <dbReference type="RuleBase" id="RU364054"/>
    </source>
</evidence>
<gene>
    <name evidence="8" type="ORF">EAE97_004632</name>
</gene>